<dbReference type="EMBL" id="NRGR01000001">
    <property type="protein sequence ID" value="PCC41009.1"/>
    <property type="molecule type" value="Genomic_DNA"/>
</dbReference>
<evidence type="ECO:0000313" key="3">
    <source>
        <dbReference type="Proteomes" id="UP000218598"/>
    </source>
</evidence>
<reference evidence="2 3" key="1">
    <citation type="journal article" date="2017" name="Elife">
        <title>Extensive horizontal gene transfer in cheese-associated bacteria.</title>
        <authorList>
            <person name="Bonham K.S."/>
            <person name="Wolfe B.E."/>
            <person name="Dutton R.J."/>
        </authorList>
    </citation>
    <scope>NUCLEOTIDE SEQUENCE [LARGE SCALE GENOMIC DNA]</scope>
    <source>
        <strain evidence="2 3">341_9</strain>
    </source>
</reference>
<dbReference type="Pfam" id="PF00903">
    <property type="entry name" value="Glyoxalase"/>
    <property type="match status" value="1"/>
</dbReference>
<dbReference type="InterPro" id="IPR029068">
    <property type="entry name" value="Glyas_Bleomycin-R_OHBP_Dase"/>
</dbReference>
<keyword evidence="3" id="KW-1185">Reference proteome</keyword>
<protein>
    <submittedName>
        <fullName evidence="2">VOC family protein</fullName>
    </submittedName>
</protein>
<dbReference type="RefSeq" id="WP_096196163.1">
    <property type="nucleotide sequence ID" value="NZ_JBQCXU010000019.1"/>
</dbReference>
<organism evidence="2 3">
    <name type="scientific">Brachybacterium alimentarium</name>
    <dbReference type="NCBI Taxonomy" id="47845"/>
    <lineage>
        <taxon>Bacteria</taxon>
        <taxon>Bacillati</taxon>
        <taxon>Actinomycetota</taxon>
        <taxon>Actinomycetes</taxon>
        <taxon>Micrococcales</taxon>
        <taxon>Dermabacteraceae</taxon>
        <taxon>Brachybacterium</taxon>
    </lineage>
</organism>
<name>A0A2A3YP26_9MICO</name>
<dbReference type="CDD" id="cd06588">
    <property type="entry name" value="PhnB_like"/>
    <property type="match status" value="1"/>
</dbReference>
<sequence length="140" mass="14764">MPSSTPYISFPGNAAEAMPYYQEIFGGTLDLMTYGDNPMEGMPFTPPPEAVAHAQLQGGLLTLAGGDDIGDSPVPLDGSAYSLMVMPGSVADAEALINQLTSTGARIEMPFAEAPWGDHYGQVKDRFGVLWQIDVPGVQG</sequence>
<proteinExistence type="predicted"/>
<dbReference type="AlphaFoldDB" id="A0A2A3YP26"/>
<dbReference type="Gene3D" id="3.10.180.10">
    <property type="entry name" value="2,3-Dihydroxybiphenyl 1,2-Dioxygenase, domain 1"/>
    <property type="match status" value="1"/>
</dbReference>
<dbReference type="InterPro" id="IPR004360">
    <property type="entry name" value="Glyas_Fos-R_dOase_dom"/>
</dbReference>
<dbReference type="PANTHER" id="PTHR33990">
    <property type="entry name" value="PROTEIN YJDN-RELATED"/>
    <property type="match status" value="1"/>
</dbReference>
<accession>A0A2A3YP26</accession>
<dbReference type="PANTHER" id="PTHR33990:SF1">
    <property type="entry name" value="PROTEIN YJDN"/>
    <property type="match status" value="1"/>
</dbReference>
<dbReference type="OrthoDB" id="9795306at2"/>
<comment type="caution">
    <text evidence="2">The sequence shown here is derived from an EMBL/GenBank/DDBJ whole genome shotgun (WGS) entry which is preliminary data.</text>
</comment>
<evidence type="ECO:0000259" key="1">
    <source>
        <dbReference type="Pfam" id="PF00903"/>
    </source>
</evidence>
<dbReference type="InterPro" id="IPR028973">
    <property type="entry name" value="PhnB-like"/>
</dbReference>
<evidence type="ECO:0000313" key="2">
    <source>
        <dbReference type="EMBL" id="PCC41009.1"/>
    </source>
</evidence>
<gene>
    <name evidence="2" type="ORF">CIK66_00075</name>
</gene>
<dbReference type="SUPFAM" id="SSF54593">
    <property type="entry name" value="Glyoxalase/Bleomycin resistance protein/Dihydroxybiphenyl dioxygenase"/>
    <property type="match status" value="1"/>
</dbReference>
<feature type="domain" description="Glyoxalase/fosfomycin resistance/dioxygenase" evidence="1">
    <location>
        <begin position="12"/>
        <end position="133"/>
    </location>
</feature>
<dbReference type="Proteomes" id="UP000218598">
    <property type="component" value="Unassembled WGS sequence"/>
</dbReference>